<feature type="transmembrane region" description="Helical" evidence="2">
    <location>
        <begin position="220"/>
        <end position="243"/>
    </location>
</feature>
<accession>A0A4S4K7L8</accession>
<keyword evidence="2" id="KW-1133">Transmembrane helix</keyword>
<gene>
    <name evidence="3" type="ORF">EW026_g7505</name>
</gene>
<feature type="transmembrane region" description="Helical" evidence="2">
    <location>
        <begin position="249"/>
        <end position="268"/>
    </location>
</feature>
<reference evidence="3 4" key="1">
    <citation type="submission" date="2019-02" db="EMBL/GenBank/DDBJ databases">
        <title>Genome sequencing of the rare red list fungi Phlebia centrifuga.</title>
        <authorList>
            <person name="Buettner E."/>
            <person name="Kellner H."/>
        </authorList>
    </citation>
    <scope>NUCLEOTIDE SEQUENCE [LARGE SCALE GENOMIC DNA]</scope>
    <source>
        <strain evidence="3 4">DSM 108282</strain>
    </source>
</reference>
<name>A0A4S4K7L8_9APHY</name>
<feature type="transmembrane region" description="Helical" evidence="2">
    <location>
        <begin position="56"/>
        <end position="77"/>
    </location>
</feature>
<dbReference type="EMBL" id="SGPJ01000559">
    <property type="protein sequence ID" value="THG93843.1"/>
    <property type="molecule type" value="Genomic_DNA"/>
</dbReference>
<comment type="caution">
    <text evidence="3">The sequence shown here is derived from an EMBL/GenBank/DDBJ whole genome shotgun (WGS) entry which is preliminary data.</text>
</comment>
<feature type="transmembrane region" description="Helical" evidence="2">
    <location>
        <begin position="180"/>
        <end position="200"/>
    </location>
</feature>
<proteinExistence type="predicted"/>
<feature type="region of interest" description="Disordered" evidence="1">
    <location>
        <begin position="326"/>
        <end position="352"/>
    </location>
</feature>
<dbReference type="Proteomes" id="UP000309038">
    <property type="component" value="Unassembled WGS sequence"/>
</dbReference>
<protein>
    <submittedName>
        <fullName evidence="3">Uncharacterized protein</fullName>
    </submittedName>
</protein>
<organism evidence="3 4">
    <name type="scientific">Hermanssonia centrifuga</name>
    <dbReference type="NCBI Taxonomy" id="98765"/>
    <lineage>
        <taxon>Eukaryota</taxon>
        <taxon>Fungi</taxon>
        <taxon>Dikarya</taxon>
        <taxon>Basidiomycota</taxon>
        <taxon>Agaricomycotina</taxon>
        <taxon>Agaricomycetes</taxon>
        <taxon>Polyporales</taxon>
        <taxon>Meruliaceae</taxon>
        <taxon>Hermanssonia</taxon>
    </lineage>
</organism>
<sequence>MADNSKFGIAEAQIVGLFMESVSYGMFLVTFGLCMRALLFERDRSFIPKRWADVRVGMLLVAISMFIFATFDVAFGLRHNLDAFIFYHGEGGAAKEFSDISYWVNIMKTVDYVMQTAIGDAILNYRCWMVYNKSWKIVLFPVLMWMAILVCGIMMVYVEVTTTSEALLTESRITPWLDSIAVLTLVINILVTSLIVWRIWRVRSKTVESSSHPNRLSHVIRIVLDSGLMYTLCAIIFFGTTLAGSNAQYGVSDVIVQVIGITFNMIIIRVNNGTASEGISWNTSALPQSYPLRFYNNTVDPTFTVRTEVGVEVEVSQIRDNDSRVVKSDGPWKGAPGVHWNSDNASDVTEQA</sequence>
<keyword evidence="2" id="KW-0812">Transmembrane</keyword>
<dbReference type="AlphaFoldDB" id="A0A4S4K7L8"/>
<evidence type="ECO:0000313" key="4">
    <source>
        <dbReference type="Proteomes" id="UP000309038"/>
    </source>
</evidence>
<evidence type="ECO:0000256" key="1">
    <source>
        <dbReference type="SAM" id="MobiDB-lite"/>
    </source>
</evidence>
<feature type="transmembrane region" description="Helical" evidence="2">
    <location>
        <begin position="138"/>
        <end position="160"/>
    </location>
</feature>
<keyword evidence="4" id="KW-1185">Reference proteome</keyword>
<keyword evidence="2" id="KW-0472">Membrane</keyword>
<evidence type="ECO:0000256" key="2">
    <source>
        <dbReference type="SAM" id="Phobius"/>
    </source>
</evidence>
<feature type="transmembrane region" description="Helical" evidence="2">
    <location>
        <begin position="12"/>
        <end position="35"/>
    </location>
</feature>
<feature type="compositionally biased region" description="Polar residues" evidence="1">
    <location>
        <begin position="341"/>
        <end position="352"/>
    </location>
</feature>
<evidence type="ECO:0000313" key="3">
    <source>
        <dbReference type="EMBL" id="THG93843.1"/>
    </source>
</evidence>